<evidence type="ECO:0000313" key="2">
    <source>
        <dbReference type="Proteomes" id="UP000625976"/>
    </source>
</evidence>
<comment type="caution">
    <text evidence="1">The sequence shown here is derived from an EMBL/GenBank/DDBJ whole genome shotgun (WGS) entry which is preliminary data.</text>
</comment>
<protein>
    <submittedName>
        <fullName evidence="1">Uncharacterized protein</fullName>
    </submittedName>
</protein>
<evidence type="ECO:0000313" key="1">
    <source>
        <dbReference type="EMBL" id="GGG60733.1"/>
    </source>
</evidence>
<keyword evidence="2" id="KW-1185">Reference proteome</keyword>
<reference evidence="1" key="2">
    <citation type="submission" date="2020-09" db="EMBL/GenBank/DDBJ databases">
        <authorList>
            <person name="Sun Q."/>
            <person name="Zhou Y."/>
        </authorList>
    </citation>
    <scope>NUCLEOTIDE SEQUENCE</scope>
    <source>
        <strain evidence="1">CGMCC 1.12751</strain>
    </source>
</reference>
<reference evidence="1" key="1">
    <citation type="journal article" date="2014" name="Int. J. Syst. Evol. Microbiol.">
        <title>Complete genome sequence of Corynebacterium casei LMG S-19264T (=DSM 44701T), isolated from a smear-ripened cheese.</title>
        <authorList>
            <consortium name="US DOE Joint Genome Institute (JGI-PGF)"/>
            <person name="Walter F."/>
            <person name="Albersmeier A."/>
            <person name="Kalinowski J."/>
            <person name="Ruckert C."/>
        </authorList>
    </citation>
    <scope>NUCLEOTIDE SEQUENCE</scope>
    <source>
        <strain evidence="1">CGMCC 1.12751</strain>
    </source>
</reference>
<gene>
    <name evidence="1" type="ORF">GCM10010976_34310</name>
</gene>
<organism evidence="1 2">
    <name type="scientific">Bizionia arctica</name>
    <dbReference type="NCBI Taxonomy" id="1495645"/>
    <lineage>
        <taxon>Bacteria</taxon>
        <taxon>Pseudomonadati</taxon>
        <taxon>Bacteroidota</taxon>
        <taxon>Flavobacteriia</taxon>
        <taxon>Flavobacteriales</taxon>
        <taxon>Flavobacteriaceae</taxon>
        <taxon>Bizionia</taxon>
    </lineage>
</organism>
<dbReference type="AlphaFoldDB" id="A0A917GY06"/>
<proteinExistence type="predicted"/>
<accession>A0A917GY06</accession>
<dbReference type="EMBL" id="BMFQ01000013">
    <property type="protein sequence ID" value="GGG60733.1"/>
    <property type="molecule type" value="Genomic_DNA"/>
</dbReference>
<dbReference type="Proteomes" id="UP000625976">
    <property type="component" value="Unassembled WGS sequence"/>
</dbReference>
<dbReference type="RefSeq" id="WP_188467174.1">
    <property type="nucleotide sequence ID" value="NZ_BMFQ01000013.1"/>
</dbReference>
<name>A0A917GY06_9FLAO</name>
<sequence>MSTDKTNNFSHIKFGFRGEGISYKLNGKEYEFNSTCFDGINICFDDLGVSNLNESQKTKMFVEIIQFVNEKENVKPTISYNIDEKNAELWKKLTVEFSSQIKDVDITNNEKANEAWYKSMKADLETGLAEMNIKGLKIKTVKDLDKHWNKIKFTKDGESNERVTFWDKLKAKLN</sequence>